<protein>
    <submittedName>
        <fullName evidence="5">DeoR family transcriptional regulator</fullName>
    </submittedName>
</protein>
<evidence type="ECO:0000313" key="5">
    <source>
        <dbReference type="EMBL" id="BDR55547.1"/>
    </source>
</evidence>
<dbReference type="Proteomes" id="UP001321804">
    <property type="component" value="Chromosome"/>
</dbReference>
<evidence type="ECO:0000313" key="6">
    <source>
        <dbReference type="Proteomes" id="UP001321804"/>
    </source>
</evidence>
<dbReference type="InterPro" id="IPR001034">
    <property type="entry name" value="DeoR_HTH"/>
</dbReference>
<evidence type="ECO:0000256" key="1">
    <source>
        <dbReference type="ARBA" id="ARBA00023015"/>
    </source>
</evidence>
<evidence type="ECO:0000259" key="4">
    <source>
        <dbReference type="PROSITE" id="PS51000"/>
    </source>
</evidence>
<dbReference type="GO" id="GO:0003677">
    <property type="term" value="F:DNA binding"/>
    <property type="evidence" value="ECO:0007669"/>
    <property type="project" value="UniProtKB-KW"/>
</dbReference>
<evidence type="ECO:0000256" key="3">
    <source>
        <dbReference type="ARBA" id="ARBA00023163"/>
    </source>
</evidence>
<dbReference type="EMBL" id="AP026801">
    <property type="protein sequence ID" value="BDR55547.1"/>
    <property type="molecule type" value="Genomic_DNA"/>
</dbReference>
<dbReference type="InterPro" id="IPR036388">
    <property type="entry name" value="WH-like_DNA-bd_sf"/>
</dbReference>
<dbReference type="SUPFAM" id="SSF46785">
    <property type="entry name" value="Winged helix' DNA-binding domain"/>
    <property type="match status" value="1"/>
</dbReference>
<dbReference type="PANTHER" id="PTHR30363:SF8">
    <property type="entry name" value="DEOXYRIBOSE OPERON REPRESSOR"/>
    <property type="match status" value="1"/>
</dbReference>
<dbReference type="InterPro" id="IPR036390">
    <property type="entry name" value="WH_DNA-bd_sf"/>
</dbReference>
<dbReference type="InterPro" id="IPR037171">
    <property type="entry name" value="NagB/RpiA_transferase-like"/>
</dbReference>
<dbReference type="SMART" id="SM01134">
    <property type="entry name" value="DeoRC"/>
    <property type="match status" value="1"/>
</dbReference>
<dbReference type="SUPFAM" id="SSF100950">
    <property type="entry name" value="NagB/RpiA/CoA transferase-like"/>
    <property type="match status" value="1"/>
</dbReference>
<keyword evidence="2" id="KW-0238">DNA-binding</keyword>
<sequence length="255" mass="28383">MKAVEIQQRREKILSLLKQQQKITVQSLVELLNVSDETIRKDLAILTEQGMIKKSYGVAELIPTTPVIPVGYRDKKEADAKSAIAKKALSLIKPTMRTIGLDQGSTIAKLAEYIKELHHKTIITRSLPSLIALKDGDNEFFTPGGYYNANDMSFQGQGEDNTLANIHLDISFFGSSGLKSRHGICSSSFTDAEFKKQMNLQSSISVALIDHTKFTQTSLVMVLPWTEFDLLITDDQTPENIIDDLKKQVEVIVAN</sequence>
<reference evidence="5 6" key="1">
    <citation type="journal article" date="2023" name="Microbiol. Spectr.">
        <title>Symbiosis of Carpenter Bees with Uncharacterized Lactic Acid Bacteria Showing NAD Auxotrophy.</title>
        <authorList>
            <person name="Kawasaki S."/>
            <person name="Ozawa K."/>
            <person name="Mori T."/>
            <person name="Yamamoto A."/>
            <person name="Ito M."/>
            <person name="Ohkuma M."/>
            <person name="Sakamoto M."/>
            <person name="Matsutani M."/>
        </authorList>
    </citation>
    <scope>NUCLEOTIDE SEQUENCE [LARGE SCALE GENOMIC DNA]</scope>
    <source>
        <strain evidence="5 6">KimC2</strain>
    </source>
</reference>
<proteinExistence type="predicted"/>
<feature type="domain" description="HTH deoR-type" evidence="4">
    <location>
        <begin position="6"/>
        <end position="61"/>
    </location>
</feature>
<name>A0AAU9D3W0_9LACO</name>
<dbReference type="InterPro" id="IPR014036">
    <property type="entry name" value="DeoR-like_C"/>
</dbReference>
<keyword evidence="1" id="KW-0805">Transcription regulation</keyword>
<organism evidence="5 6">
    <name type="scientific">Xylocopilactobacillus apis</name>
    <dbReference type="NCBI Taxonomy" id="2932183"/>
    <lineage>
        <taxon>Bacteria</taxon>
        <taxon>Bacillati</taxon>
        <taxon>Bacillota</taxon>
        <taxon>Bacilli</taxon>
        <taxon>Lactobacillales</taxon>
        <taxon>Lactobacillaceae</taxon>
        <taxon>Xylocopilactobacillus</taxon>
    </lineage>
</organism>
<evidence type="ECO:0000256" key="2">
    <source>
        <dbReference type="ARBA" id="ARBA00023125"/>
    </source>
</evidence>
<dbReference type="KEGG" id="xak:KIMC2_01090"/>
<dbReference type="Pfam" id="PF08220">
    <property type="entry name" value="HTH_DeoR"/>
    <property type="match status" value="1"/>
</dbReference>
<keyword evidence="3" id="KW-0804">Transcription</keyword>
<gene>
    <name evidence="5" type="ORF">KIMC2_01090</name>
</gene>
<dbReference type="SMART" id="SM00420">
    <property type="entry name" value="HTH_DEOR"/>
    <property type="match status" value="1"/>
</dbReference>
<accession>A0AAU9D3W0</accession>
<dbReference type="GO" id="GO:0003700">
    <property type="term" value="F:DNA-binding transcription factor activity"/>
    <property type="evidence" value="ECO:0007669"/>
    <property type="project" value="InterPro"/>
</dbReference>
<dbReference type="PROSITE" id="PS51000">
    <property type="entry name" value="HTH_DEOR_2"/>
    <property type="match status" value="1"/>
</dbReference>
<dbReference type="RefSeq" id="WP_317696960.1">
    <property type="nucleotide sequence ID" value="NZ_AP026801.1"/>
</dbReference>
<dbReference type="Gene3D" id="3.40.50.1360">
    <property type="match status" value="1"/>
</dbReference>
<keyword evidence="6" id="KW-1185">Reference proteome</keyword>
<dbReference type="AlphaFoldDB" id="A0AAU9D3W0"/>
<dbReference type="PRINTS" id="PR00037">
    <property type="entry name" value="HTHLACR"/>
</dbReference>
<dbReference type="InterPro" id="IPR018356">
    <property type="entry name" value="Tscrpt_reg_HTH_DeoR_CS"/>
</dbReference>
<dbReference type="Gene3D" id="1.10.10.10">
    <property type="entry name" value="Winged helix-like DNA-binding domain superfamily/Winged helix DNA-binding domain"/>
    <property type="match status" value="1"/>
</dbReference>
<dbReference type="PROSITE" id="PS00894">
    <property type="entry name" value="HTH_DEOR_1"/>
    <property type="match status" value="1"/>
</dbReference>
<dbReference type="PANTHER" id="PTHR30363">
    <property type="entry name" value="HTH-TYPE TRANSCRIPTIONAL REGULATOR SRLR-RELATED"/>
    <property type="match status" value="1"/>
</dbReference>
<dbReference type="Pfam" id="PF00455">
    <property type="entry name" value="DeoRC"/>
    <property type="match status" value="1"/>
</dbReference>
<dbReference type="InterPro" id="IPR050313">
    <property type="entry name" value="Carb_Metab_HTH_regulators"/>
</dbReference>